<sequence>MVLGLSLLLCALLVAHTSAFDGSVVLTNSSFIVSLNPVALGSSLAIDLSQLTLSNGRTFISNTITSMTLTVPADAVAVPLSEPVPLYPLTLIPETVPCDGTETCLGSTACTRYSVMKGAPIEAYVPEGAAVSFAASAPDAVEAVTASPASAPWADSMVAADGARVALVPLSTVGPGPGQLGMSNSTLRDGIDCEDPAAIMDMHVDLSSPLSGLATVSGAISAGTLTPTGVLVSFEIIVSSAAYEEADALFTTVDGFRVAPSLLTSAARPVLALAIADEHASFNTTLTAAATTACTVGALQLTGTLLSERQHALYPSSFAEVYYSLPAVAPGTLRCTVAVESNSESGARVLPVEWAVGPVESADCLRLGKAQLADLSGCGLRLPFDPMPVECGSLCLSYTGLAPVCGCCGNSTGSHVNLMTNQPVDCGGGVSSSTDLSSLPVLELAKATYRENTGVFWTLFGVFDLVILVSMVVLTLCVGSIASVVFRSKEQDEFDSVLRHIAAIDANRGLGKTQHRMTPAEAFILADPGL</sequence>
<comment type="caution">
    <text evidence="3">The sequence shown here is derived from an EMBL/GenBank/DDBJ whole genome shotgun (WGS) entry which is preliminary data.</text>
</comment>
<feature type="signal peptide" evidence="2">
    <location>
        <begin position="1"/>
        <end position="19"/>
    </location>
</feature>
<evidence type="ECO:0000313" key="3">
    <source>
        <dbReference type="EMBL" id="KAG9396597.1"/>
    </source>
</evidence>
<keyword evidence="4" id="KW-1185">Reference proteome</keyword>
<dbReference type="AlphaFoldDB" id="A0A8J6BFU5"/>
<feature type="chain" id="PRO_5035310878" evidence="2">
    <location>
        <begin position="20"/>
        <end position="530"/>
    </location>
</feature>
<organism evidence="3 4">
    <name type="scientific">Carpediemonas membranifera</name>
    <dbReference type="NCBI Taxonomy" id="201153"/>
    <lineage>
        <taxon>Eukaryota</taxon>
        <taxon>Metamonada</taxon>
        <taxon>Carpediemonas-like organisms</taxon>
        <taxon>Carpediemonas</taxon>
    </lineage>
</organism>
<accession>A0A8J6BFU5</accession>
<feature type="transmembrane region" description="Helical" evidence="1">
    <location>
        <begin position="455"/>
        <end position="486"/>
    </location>
</feature>
<evidence type="ECO:0000256" key="1">
    <source>
        <dbReference type="SAM" id="Phobius"/>
    </source>
</evidence>
<evidence type="ECO:0000256" key="2">
    <source>
        <dbReference type="SAM" id="SignalP"/>
    </source>
</evidence>
<dbReference type="Proteomes" id="UP000717585">
    <property type="component" value="Unassembled WGS sequence"/>
</dbReference>
<protein>
    <submittedName>
        <fullName evidence="3">Uncharacterized protein</fullName>
    </submittedName>
</protein>
<dbReference type="EMBL" id="JAHDYR010000005">
    <property type="protein sequence ID" value="KAG9396597.1"/>
    <property type="molecule type" value="Genomic_DNA"/>
</dbReference>
<evidence type="ECO:0000313" key="4">
    <source>
        <dbReference type="Proteomes" id="UP000717585"/>
    </source>
</evidence>
<name>A0A8J6BFU5_9EUKA</name>
<keyword evidence="1" id="KW-0472">Membrane</keyword>
<gene>
    <name evidence="3" type="ORF">J8273_1606</name>
</gene>
<keyword evidence="2" id="KW-0732">Signal</keyword>
<keyword evidence="1" id="KW-0812">Transmembrane</keyword>
<proteinExistence type="predicted"/>
<reference evidence="3" key="1">
    <citation type="submission" date="2021-05" db="EMBL/GenBank/DDBJ databases">
        <title>A free-living protist that lacks canonical eukaryotic 1 DNA replication and segregation systems.</title>
        <authorList>
            <person name="Salas-Leiva D.E."/>
            <person name="Tromer E.C."/>
            <person name="Curtis B.A."/>
            <person name="Jerlstrom-Hultqvist J."/>
            <person name="Kolisko M."/>
            <person name="Yi Z."/>
            <person name="Salas-Leiva J.S."/>
            <person name="Gallot-Lavallee L."/>
            <person name="Kops G.J.P.L."/>
            <person name="Archibald J.M."/>
            <person name="Simpson A.G.B."/>
            <person name="Roger A.J."/>
        </authorList>
    </citation>
    <scope>NUCLEOTIDE SEQUENCE</scope>
    <source>
        <strain evidence="3">BICM</strain>
    </source>
</reference>
<keyword evidence="1" id="KW-1133">Transmembrane helix</keyword>